<comment type="function">
    <text evidence="2">Decarboxylates L-threonine-O-3-phosphate to yield (R)-1-amino-2-propanol O-2-phosphate, the precursor for the linkage between the nucleotide loop and the corrin ring in cobalamin.</text>
</comment>
<dbReference type="Pfam" id="PF00155">
    <property type="entry name" value="Aminotran_1_2"/>
    <property type="match status" value="1"/>
</dbReference>
<dbReference type="UniPathway" id="UPA00148"/>
<gene>
    <name evidence="11" type="ORF">SAMN04244570_1836</name>
</gene>
<keyword evidence="5" id="KW-0169">Cobalamin biosynthesis</keyword>
<accession>A0A1T4Y7S5</accession>
<evidence type="ECO:0000313" key="12">
    <source>
        <dbReference type="Proteomes" id="UP000190042"/>
    </source>
</evidence>
<reference evidence="12" key="1">
    <citation type="submission" date="2017-02" db="EMBL/GenBank/DDBJ databases">
        <authorList>
            <person name="Varghese N."/>
            <person name="Submissions S."/>
        </authorList>
    </citation>
    <scope>NUCLEOTIDE SEQUENCE [LARGE SCALE GENOMIC DNA]</scope>
    <source>
        <strain evidence="12">DSM 23966</strain>
    </source>
</reference>
<dbReference type="InterPro" id="IPR004839">
    <property type="entry name" value="Aminotransferase_I/II_large"/>
</dbReference>
<sequence>MQLPEHGANSSRLYEVFGLSVPDEVLDFSENCNPAGPPALIVEAWPYLITKLMNYPDPDGQPFKAAAAQFHGVSERQVLVGNGAAELLSLLAGRYRGKRVVLIDPAFSEYRATLEANGAEVVSVQASEAEDFTLPIAEIEKALPGAAAIYLCTPNNPTGILPSVDELLAVIITAKSSGTEVVLDEAFIDFVDENYSFIQHLEAYPHVIVVRSMTKMYAIPGIRLGYMVAHPEIIADVKRQAPHWNVNGLAAEIGVLCLQEASYREQAIQYAEAERLKMVRFLRAHDCKVIDSAANYLLFKPQRDARELYRNLLEQGMVLRHTENFLGLEGKWLRVGMKSETMMERLREAMTKWLKAQ</sequence>
<keyword evidence="7" id="KW-0456">Lyase</keyword>
<dbReference type="Gene3D" id="3.40.640.10">
    <property type="entry name" value="Type I PLP-dependent aspartate aminotransferase-like (Major domain)"/>
    <property type="match status" value="1"/>
</dbReference>
<dbReference type="SUPFAM" id="SSF53383">
    <property type="entry name" value="PLP-dependent transferases"/>
    <property type="match status" value="1"/>
</dbReference>
<comment type="catalytic activity">
    <reaction evidence="9">
        <text>O-phospho-L-threonine + H(+) = (R)-1-aminopropan-2-yl phosphate + CO2</text>
        <dbReference type="Rhea" id="RHEA:11492"/>
        <dbReference type="ChEBI" id="CHEBI:15378"/>
        <dbReference type="ChEBI" id="CHEBI:16526"/>
        <dbReference type="ChEBI" id="CHEBI:58563"/>
        <dbReference type="ChEBI" id="CHEBI:58675"/>
        <dbReference type="EC" id="4.1.1.81"/>
    </reaction>
</comment>
<evidence type="ECO:0000259" key="10">
    <source>
        <dbReference type="Pfam" id="PF00155"/>
    </source>
</evidence>
<dbReference type="Gene3D" id="3.90.1150.10">
    <property type="entry name" value="Aspartate Aminotransferase, domain 1"/>
    <property type="match status" value="1"/>
</dbReference>
<dbReference type="RefSeq" id="WP_009766249.1">
    <property type="nucleotide sequence ID" value="NZ_FUYJ01000003.1"/>
</dbReference>
<dbReference type="GO" id="GO:0009236">
    <property type="term" value="P:cobalamin biosynthetic process"/>
    <property type="evidence" value="ECO:0007669"/>
    <property type="project" value="UniProtKB-UniPathway"/>
</dbReference>
<evidence type="ECO:0000256" key="3">
    <source>
        <dbReference type="ARBA" id="ARBA00004953"/>
    </source>
</evidence>
<name>A0A1T4Y7S5_9BACL</name>
<evidence type="ECO:0000256" key="7">
    <source>
        <dbReference type="ARBA" id="ARBA00023239"/>
    </source>
</evidence>
<organism evidence="11 12">
    <name type="scientific">Sporosarcina newyorkensis</name>
    <dbReference type="NCBI Taxonomy" id="759851"/>
    <lineage>
        <taxon>Bacteria</taxon>
        <taxon>Bacillati</taxon>
        <taxon>Bacillota</taxon>
        <taxon>Bacilli</taxon>
        <taxon>Bacillales</taxon>
        <taxon>Caryophanaceae</taxon>
        <taxon>Sporosarcina</taxon>
    </lineage>
</organism>
<evidence type="ECO:0000256" key="9">
    <source>
        <dbReference type="ARBA" id="ARBA00048531"/>
    </source>
</evidence>
<keyword evidence="12" id="KW-1185">Reference proteome</keyword>
<dbReference type="InterPro" id="IPR004838">
    <property type="entry name" value="NHTrfase_class1_PyrdxlP-BS"/>
</dbReference>
<dbReference type="GO" id="GO:0030170">
    <property type="term" value="F:pyridoxal phosphate binding"/>
    <property type="evidence" value="ECO:0007669"/>
    <property type="project" value="InterPro"/>
</dbReference>
<dbReference type="InterPro" id="IPR005860">
    <property type="entry name" value="CobD"/>
</dbReference>
<evidence type="ECO:0000256" key="2">
    <source>
        <dbReference type="ARBA" id="ARBA00003444"/>
    </source>
</evidence>
<dbReference type="NCBIfam" id="TIGR01140">
    <property type="entry name" value="L_thr_O3P_dcar"/>
    <property type="match status" value="1"/>
</dbReference>
<feature type="domain" description="Aminotransferase class I/classII large" evidence="10">
    <location>
        <begin position="24"/>
        <end position="349"/>
    </location>
</feature>
<keyword evidence="6" id="KW-0663">Pyridoxal phosphate</keyword>
<comment type="cofactor">
    <cofactor evidence="1">
        <name>pyridoxal 5'-phosphate</name>
        <dbReference type="ChEBI" id="CHEBI:597326"/>
    </cofactor>
</comment>
<protein>
    <recommendedName>
        <fullName evidence="4">threonine-phosphate decarboxylase</fullName>
        <ecNumber evidence="4">4.1.1.81</ecNumber>
    </recommendedName>
    <alternativeName>
        <fullName evidence="8">L-threonine-O-3-phosphate decarboxylase</fullName>
    </alternativeName>
</protein>
<dbReference type="EC" id="4.1.1.81" evidence="4"/>
<evidence type="ECO:0000256" key="8">
    <source>
        <dbReference type="ARBA" id="ARBA00029996"/>
    </source>
</evidence>
<dbReference type="InterPro" id="IPR015424">
    <property type="entry name" value="PyrdxlP-dep_Trfase"/>
</dbReference>
<dbReference type="PROSITE" id="PS00105">
    <property type="entry name" value="AA_TRANSFER_CLASS_1"/>
    <property type="match status" value="1"/>
</dbReference>
<evidence type="ECO:0000256" key="4">
    <source>
        <dbReference type="ARBA" id="ARBA00012285"/>
    </source>
</evidence>
<dbReference type="EMBL" id="FUYJ01000003">
    <property type="protein sequence ID" value="SKA97341.1"/>
    <property type="molecule type" value="Genomic_DNA"/>
</dbReference>
<evidence type="ECO:0000256" key="6">
    <source>
        <dbReference type="ARBA" id="ARBA00022898"/>
    </source>
</evidence>
<dbReference type="CDD" id="cd00609">
    <property type="entry name" value="AAT_like"/>
    <property type="match status" value="1"/>
</dbReference>
<dbReference type="AlphaFoldDB" id="A0A1T4Y7S5"/>
<dbReference type="InterPro" id="IPR015422">
    <property type="entry name" value="PyrdxlP-dep_Trfase_small"/>
</dbReference>
<evidence type="ECO:0000256" key="1">
    <source>
        <dbReference type="ARBA" id="ARBA00001933"/>
    </source>
</evidence>
<evidence type="ECO:0000256" key="5">
    <source>
        <dbReference type="ARBA" id="ARBA00022573"/>
    </source>
</evidence>
<dbReference type="PANTHER" id="PTHR42885:SF1">
    <property type="entry name" value="THREONINE-PHOSPHATE DECARBOXYLASE"/>
    <property type="match status" value="1"/>
</dbReference>
<dbReference type="GO" id="GO:0048472">
    <property type="term" value="F:threonine-phosphate decarboxylase activity"/>
    <property type="evidence" value="ECO:0007669"/>
    <property type="project" value="UniProtKB-EC"/>
</dbReference>
<comment type="pathway">
    <text evidence="3">Cofactor biosynthesis; adenosylcobalamin biosynthesis.</text>
</comment>
<proteinExistence type="predicted"/>
<dbReference type="PANTHER" id="PTHR42885">
    <property type="entry name" value="HISTIDINOL-PHOSPHATE AMINOTRANSFERASE-RELATED"/>
    <property type="match status" value="1"/>
</dbReference>
<dbReference type="InterPro" id="IPR015421">
    <property type="entry name" value="PyrdxlP-dep_Trfase_major"/>
</dbReference>
<dbReference type="Proteomes" id="UP000190042">
    <property type="component" value="Unassembled WGS sequence"/>
</dbReference>
<evidence type="ECO:0000313" key="11">
    <source>
        <dbReference type="EMBL" id="SKA97341.1"/>
    </source>
</evidence>